<dbReference type="InterPro" id="IPR006311">
    <property type="entry name" value="TAT_signal"/>
</dbReference>
<dbReference type="EMBL" id="ABOX02000038">
    <property type="protein sequence ID" value="EEF58733.1"/>
    <property type="molecule type" value="Genomic_DNA"/>
</dbReference>
<evidence type="ECO:0000259" key="2">
    <source>
        <dbReference type="Pfam" id="PF01408"/>
    </source>
</evidence>
<dbReference type="Pfam" id="PF19051">
    <property type="entry name" value="GFO_IDH_MocA_C2"/>
    <property type="match status" value="1"/>
</dbReference>
<dbReference type="AlphaFoldDB" id="B9XN71"/>
<sequence length="497" mass="55404" precursor="true">MKEMDRRSFIKASAIFASSLGMLPALTGCQSTKSNSASRPLPVTARVRGANEDIRIAVVGFNGRGQEHLAGFSKVPGVRLVALCDVDSNVLGKEVQKRKDKGESVVGYTDIRKLLENPDIDAISIATPNHWHSLAAIWGIQAGKDVYVEKPVSHNVWEGRQVVKAARHYNQIVQTGTQCRSSSGLKEGIEWVQAGNLGKMLVARGLCYKRRGSIGKTTGDQPLPKGIDYDLWTGPAAMEPLHRKRLHYDWHWVWNTGNGDLGNQGIHQMDIARWALGQNELSPHILTVGGRLGYEDDGQTPNTLIVYHDYKPVPLIFEVRGLPSKAGTEQMDEYRKARIGVVLHCENGYLVMPSYTKAIAYDKNDQKIKEFDGSESHFANFIKAVRSRKSSDLNADILEGHLSSALCHTGNISYRMGKQMQPEAIKEAVEDNKEMCETLNRMQEHLKVNAVDLTKTPATLGAFLKFDPKKEQFVGNRAANKYLKREYRKPFVVPENV</sequence>
<dbReference type="GO" id="GO:0000166">
    <property type="term" value="F:nucleotide binding"/>
    <property type="evidence" value="ECO:0007669"/>
    <property type="project" value="InterPro"/>
</dbReference>
<evidence type="ECO:0000259" key="3">
    <source>
        <dbReference type="Pfam" id="PF19051"/>
    </source>
</evidence>
<reference evidence="4 5" key="1">
    <citation type="journal article" date="2011" name="J. Bacteriol.">
        <title>Genome sequence of 'Pedosphaera parvula' Ellin514, an aerobic Verrucomicrobial isolate from pasture soil.</title>
        <authorList>
            <person name="Kant R."/>
            <person name="van Passel M.W."/>
            <person name="Sangwan P."/>
            <person name="Palva A."/>
            <person name="Lucas S."/>
            <person name="Copeland A."/>
            <person name="Lapidus A."/>
            <person name="Glavina Del Rio T."/>
            <person name="Dalin E."/>
            <person name="Tice H."/>
            <person name="Bruce D."/>
            <person name="Goodwin L."/>
            <person name="Pitluck S."/>
            <person name="Chertkov O."/>
            <person name="Larimer F.W."/>
            <person name="Land M.L."/>
            <person name="Hauser L."/>
            <person name="Brettin T.S."/>
            <person name="Detter J.C."/>
            <person name="Han S."/>
            <person name="de Vos W.M."/>
            <person name="Janssen P.H."/>
            <person name="Smidt H."/>
        </authorList>
    </citation>
    <scope>NUCLEOTIDE SEQUENCE [LARGE SCALE GENOMIC DNA]</scope>
    <source>
        <strain evidence="4 5">Ellin514</strain>
    </source>
</reference>
<dbReference type="OrthoDB" id="178664at2"/>
<proteinExistence type="predicted"/>
<evidence type="ECO:0000313" key="4">
    <source>
        <dbReference type="EMBL" id="EEF58733.1"/>
    </source>
</evidence>
<evidence type="ECO:0000313" key="5">
    <source>
        <dbReference type="Proteomes" id="UP000003688"/>
    </source>
</evidence>
<dbReference type="InterPro" id="IPR000683">
    <property type="entry name" value="Gfo/Idh/MocA-like_OxRdtase_N"/>
</dbReference>
<dbReference type="PROSITE" id="PS51318">
    <property type="entry name" value="TAT"/>
    <property type="match status" value="1"/>
</dbReference>
<feature type="chain" id="PRO_5002895095" evidence="1">
    <location>
        <begin position="28"/>
        <end position="497"/>
    </location>
</feature>
<accession>B9XN71</accession>
<dbReference type="Pfam" id="PF01408">
    <property type="entry name" value="GFO_IDH_MocA"/>
    <property type="match status" value="1"/>
</dbReference>
<dbReference type="RefSeq" id="WP_007417258.1">
    <property type="nucleotide sequence ID" value="NZ_ABOX02000038.1"/>
</dbReference>
<dbReference type="InterPro" id="IPR043906">
    <property type="entry name" value="Gfo/Idh/MocA_OxRdtase_bact_C"/>
</dbReference>
<dbReference type="PANTHER" id="PTHR43818">
    <property type="entry name" value="BCDNA.GH03377"/>
    <property type="match status" value="1"/>
</dbReference>
<feature type="domain" description="Gfo/Idh/MocA-like oxidoreductase N-terminal" evidence="2">
    <location>
        <begin position="54"/>
        <end position="176"/>
    </location>
</feature>
<name>B9XN71_PEDPL</name>
<dbReference type="InterPro" id="IPR050463">
    <property type="entry name" value="Gfo/Idh/MocA_oxidrdct_glycsds"/>
</dbReference>
<protein>
    <submittedName>
        <fullName evidence="4">Oxidoreductase domain protein</fullName>
    </submittedName>
</protein>
<dbReference type="Gene3D" id="3.40.50.720">
    <property type="entry name" value="NAD(P)-binding Rossmann-like Domain"/>
    <property type="match status" value="1"/>
</dbReference>
<dbReference type="STRING" id="320771.Cflav_PD1829"/>
<feature type="domain" description="Gfo/Idh/MocA-like oxidoreductase bacterial type C-terminal" evidence="3">
    <location>
        <begin position="218"/>
        <end position="289"/>
    </location>
</feature>
<dbReference type="SUPFAM" id="SSF51735">
    <property type="entry name" value="NAD(P)-binding Rossmann-fold domains"/>
    <property type="match status" value="1"/>
</dbReference>
<keyword evidence="5" id="KW-1185">Reference proteome</keyword>
<organism evidence="4 5">
    <name type="scientific">Pedosphaera parvula (strain Ellin514)</name>
    <dbReference type="NCBI Taxonomy" id="320771"/>
    <lineage>
        <taxon>Bacteria</taxon>
        <taxon>Pseudomonadati</taxon>
        <taxon>Verrucomicrobiota</taxon>
        <taxon>Pedosphaerae</taxon>
        <taxon>Pedosphaerales</taxon>
        <taxon>Pedosphaeraceae</taxon>
        <taxon>Pedosphaera</taxon>
    </lineage>
</organism>
<feature type="signal peptide" evidence="1">
    <location>
        <begin position="1"/>
        <end position="27"/>
    </location>
</feature>
<dbReference type="PANTHER" id="PTHR43818:SF5">
    <property type="entry name" value="OXIDOREDUCTASE FAMILY PROTEIN"/>
    <property type="match status" value="1"/>
</dbReference>
<dbReference type="InterPro" id="IPR036291">
    <property type="entry name" value="NAD(P)-bd_dom_sf"/>
</dbReference>
<evidence type="ECO:0000256" key="1">
    <source>
        <dbReference type="SAM" id="SignalP"/>
    </source>
</evidence>
<dbReference type="Proteomes" id="UP000003688">
    <property type="component" value="Unassembled WGS sequence"/>
</dbReference>
<dbReference type="Gene3D" id="3.30.360.10">
    <property type="entry name" value="Dihydrodipicolinate Reductase, domain 2"/>
    <property type="match status" value="1"/>
</dbReference>
<keyword evidence="1" id="KW-0732">Signal</keyword>
<comment type="caution">
    <text evidence="4">The sequence shown here is derived from an EMBL/GenBank/DDBJ whole genome shotgun (WGS) entry which is preliminary data.</text>
</comment>
<dbReference type="PROSITE" id="PS51257">
    <property type="entry name" value="PROKAR_LIPOPROTEIN"/>
    <property type="match status" value="1"/>
</dbReference>
<dbReference type="SUPFAM" id="SSF55347">
    <property type="entry name" value="Glyceraldehyde-3-phosphate dehydrogenase-like, C-terminal domain"/>
    <property type="match status" value="1"/>
</dbReference>
<gene>
    <name evidence="4" type="ORF">Cflav_PD1829</name>
</gene>